<reference evidence="2 3" key="1">
    <citation type="submission" date="2018-07" db="EMBL/GenBank/DDBJ databases">
        <title>Chitinophaga K2CV101002-2 sp. nov., isolated from a monsoon evergreen broad-leaved forest soil.</title>
        <authorList>
            <person name="Lv Y."/>
        </authorList>
    </citation>
    <scope>NUCLEOTIDE SEQUENCE [LARGE SCALE GENOMIC DNA]</scope>
    <source>
        <strain evidence="2 3">GDMCC 1.1288</strain>
    </source>
</reference>
<keyword evidence="3" id="KW-1185">Reference proteome</keyword>
<feature type="signal peptide" evidence="1">
    <location>
        <begin position="1"/>
        <end position="31"/>
    </location>
</feature>
<dbReference type="Proteomes" id="UP000260644">
    <property type="component" value="Unassembled WGS sequence"/>
</dbReference>
<dbReference type="Pfam" id="PF11751">
    <property type="entry name" value="PorP_SprF"/>
    <property type="match status" value="1"/>
</dbReference>
<protein>
    <submittedName>
        <fullName evidence="2">Type IX secretion system membrane protein PorP/SprF</fullName>
    </submittedName>
</protein>
<dbReference type="InterPro" id="IPR019861">
    <property type="entry name" value="PorP/SprF_Bacteroidetes"/>
</dbReference>
<proteinExistence type="predicted"/>
<evidence type="ECO:0000256" key="1">
    <source>
        <dbReference type="SAM" id="SignalP"/>
    </source>
</evidence>
<accession>A0A3E1YEI9</accession>
<gene>
    <name evidence="2" type="ORF">DVR12_07080</name>
</gene>
<comment type="caution">
    <text evidence="2">The sequence shown here is derived from an EMBL/GenBank/DDBJ whole genome shotgun (WGS) entry which is preliminary data.</text>
</comment>
<dbReference type="EMBL" id="QPMM01000002">
    <property type="protein sequence ID" value="RFS24946.1"/>
    <property type="molecule type" value="Genomic_DNA"/>
</dbReference>
<evidence type="ECO:0000313" key="2">
    <source>
        <dbReference type="EMBL" id="RFS24946.1"/>
    </source>
</evidence>
<evidence type="ECO:0000313" key="3">
    <source>
        <dbReference type="Proteomes" id="UP000260644"/>
    </source>
</evidence>
<dbReference type="NCBIfam" id="TIGR03519">
    <property type="entry name" value="T9SS_PorP_fam"/>
    <property type="match status" value="1"/>
</dbReference>
<sequence>MLYFKLIPMKKYLMRTLGGAVLCLYCMGANAQQQPLYSQYMFNGMVINPAYPSMDESSSLTAVGRNQWVGVDGAPKTATASFYTPIKATNTSLGFSLMNEKITVNSQTAVNLNISQRVKLNEKIYLAMGLKGGMSQYREDNTRLSTTDPVFAHNQSYWKTDVGFGFMIFTDRFFIGLSSPAFKSFDLGSSQFKVEVASQYYLQTGYLININDDVKLKPNVLLRAVKGAGVQYDLNANVLLKNTVWLGASWRSEKTLTGLIQVQLTKNLQLGYSYDAPMQSNLKGAQTVSHEIMLNYRFSWSKWKVVAPRYF</sequence>
<dbReference type="AlphaFoldDB" id="A0A3E1YEI9"/>
<name>A0A3E1YEI9_9BACT</name>
<feature type="chain" id="PRO_5017698086" evidence="1">
    <location>
        <begin position="32"/>
        <end position="311"/>
    </location>
</feature>
<keyword evidence="1" id="KW-0732">Signal</keyword>
<organism evidence="2 3">
    <name type="scientific">Chitinophaga silvatica</name>
    <dbReference type="NCBI Taxonomy" id="2282649"/>
    <lineage>
        <taxon>Bacteria</taxon>
        <taxon>Pseudomonadati</taxon>
        <taxon>Bacteroidota</taxon>
        <taxon>Chitinophagia</taxon>
        <taxon>Chitinophagales</taxon>
        <taxon>Chitinophagaceae</taxon>
        <taxon>Chitinophaga</taxon>
    </lineage>
</organism>